<keyword evidence="12" id="KW-0443">Lipid metabolism</keyword>
<dbReference type="CDD" id="cd02520">
    <property type="entry name" value="Glucosylceramide_synthase"/>
    <property type="match status" value="1"/>
</dbReference>
<evidence type="ECO:0000256" key="10">
    <source>
        <dbReference type="ARBA" id="ARBA00022989"/>
    </source>
</evidence>
<dbReference type="EMBL" id="JAZGQO010000002">
    <property type="protein sequence ID" value="KAK6192205.1"/>
    <property type="molecule type" value="Genomic_DNA"/>
</dbReference>
<evidence type="ECO:0000256" key="8">
    <source>
        <dbReference type="ARBA" id="ARBA00022679"/>
    </source>
</evidence>
<gene>
    <name evidence="17" type="ORF">SNE40_003717</name>
</gene>
<evidence type="ECO:0000256" key="7">
    <source>
        <dbReference type="ARBA" id="ARBA00022676"/>
    </source>
</evidence>
<evidence type="ECO:0000256" key="3">
    <source>
        <dbReference type="ARBA" id="ARBA00004991"/>
    </source>
</evidence>
<evidence type="ECO:0000256" key="2">
    <source>
        <dbReference type="ARBA" id="ARBA00004760"/>
    </source>
</evidence>
<dbReference type="PANTHER" id="PTHR12726:SF0">
    <property type="entry name" value="CERAMIDE GLUCOSYLTRANSFERASE"/>
    <property type="match status" value="1"/>
</dbReference>
<comment type="catalytic activity">
    <reaction evidence="14">
        <text>UDP-alpha-D-xylose + an N-acylsphing-4-enine = a beta-D-xylosyl-(1&lt;-&gt;1')-N-acylsphing-4-enine + UDP + H(+)</text>
        <dbReference type="Rhea" id="RHEA:70243"/>
        <dbReference type="ChEBI" id="CHEBI:15378"/>
        <dbReference type="ChEBI" id="CHEBI:52639"/>
        <dbReference type="ChEBI" id="CHEBI:57632"/>
        <dbReference type="ChEBI" id="CHEBI:58223"/>
        <dbReference type="ChEBI" id="CHEBI:189068"/>
    </reaction>
    <physiologicalReaction direction="left-to-right" evidence="14">
        <dbReference type="Rhea" id="RHEA:70244"/>
    </physiologicalReaction>
</comment>
<evidence type="ECO:0000256" key="1">
    <source>
        <dbReference type="ARBA" id="ARBA00004653"/>
    </source>
</evidence>
<feature type="transmembrane region" description="Helical" evidence="16">
    <location>
        <begin position="6"/>
        <end position="32"/>
    </location>
</feature>
<evidence type="ECO:0000256" key="16">
    <source>
        <dbReference type="SAM" id="Phobius"/>
    </source>
</evidence>
<evidence type="ECO:0000256" key="11">
    <source>
        <dbReference type="ARBA" id="ARBA00023034"/>
    </source>
</evidence>
<dbReference type="Pfam" id="PF13506">
    <property type="entry name" value="Glyco_transf_21"/>
    <property type="match status" value="1"/>
</dbReference>
<evidence type="ECO:0000256" key="9">
    <source>
        <dbReference type="ARBA" id="ARBA00022692"/>
    </source>
</evidence>
<feature type="transmembrane region" description="Helical" evidence="16">
    <location>
        <begin position="312"/>
        <end position="336"/>
    </location>
</feature>
<dbReference type="SUPFAM" id="SSF53448">
    <property type="entry name" value="Nucleotide-diphospho-sugar transferases"/>
    <property type="match status" value="1"/>
</dbReference>
<dbReference type="FunFam" id="3.90.550.10:FF:000041">
    <property type="entry name" value="UDP-glucose ceramide glucosyltransferase"/>
    <property type="match status" value="1"/>
</dbReference>
<name>A0AAN8KIT7_PATCE</name>
<dbReference type="GO" id="GO:0006679">
    <property type="term" value="P:glucosylceramide biosynthetic process"/>
    <property type="evidence" value="ECO:0007669"/>
    <property type="project" value="TreeGrafter"/>
</dbReference>
<keyword evidence="18" id="KW-1185">Reference proteome</keyword>
<evidence type="ECO:0000256" key="6">
    <source>
        <dbReference type="ARBA" id="ARBA00022516"/>
    </source>
</evidence>
<dbReference type="EC" id="2.4.1.80" evidence="5"/>
<evidence type="ECO:0000313" key="18">
    <source>
        <dbReference type="Proteomes" id="UP001347796"/>
    </source>
</evidence>
<dbReference type="AlphaFoldDB" id="A0AAN8KIT7"/>
<dbReference type="InterPro" id="IPR029044">
    <property type="entry name" value="Nucleotide-diphossugar_trans"/>
</dbReference>
<dbReference type="PANTHER" id="PTHR12726">
    <property type="entry name" value="CERAMIDE GLUCOSYLTRANSFERASE"/>
    <property type="match status" value="1"/>
</dbReference>
<keyword evidence="6" id="KW-0444">Lipid biosynthesis</keyword>
<proteinExistence type="inferred from homology"/>
<feature type="transmembrane region" description="Helical" evidence="16">
    <location>
        <begin position="280"/>
        <end position="306"/>
    </location>
</feature>
<reference evidence="17 18" key="1">
    <citation type="submission" date="2024-01" db="EMBL/GenBank/DDBJ databases">
        <title>The genome of the rayed Mediterranean limpet Patella caerulea (Linnaeus, 1758).</title>
        <authorList>
            <person name="Anh-Thu Weber A."/>
            <person name="Halstead-Nussloch G."/>
        </authorList>
    </citation>
    <scope>NUCLEOTIDE SEQUENCE [LARGE SCALE GENOMIC DNA]</scope>
    <source>
        <strain evidence="17">AATW-2023a</strain>
        <tissue evidence="17">Whole specimen</tissue>
    </source>
</reference>
<evidence type="ECO:0000256" key="13">
    <source>
        <dbReference type="ARBA" id="ARBA00023136"/>
    </source>
</evidence>
<evidence type="ECO:0000313" key="17">
    <source>
        <dbReference type="EMBL" id="KAK6192205.1"/>
    </source>
</evidence>
<keyword evidence="10 16" id="KW-1133">Transmembrane helix</keyword>
<protein>
    <recommendedName>
        <fullName evidence="5">ceramide glucosyltransferase</fullName>
        <ecNumber evidence="5">2.4.1.80</ecNumber>
    </recommendedName>
</protein>
<organism evidence="17 18">
    <name type="scientific">Patella caerulea</name>
    <name type="common">Rayed Mediterranean limpet</name>
    <dbReference type="NCBI Taxonomy" id="87958"/>
    <lineage>
        <taxon>Eukaryota</taxon>
        <taxon>Metazoa</taxon>
        <taxon>Spiralia</taxon>
        <taxon>Lophotrochozoa</taxon>
        <taxon>Mollusca</taxon>
        <taxon>Gastropoda</taxon>
        <taxon>Patellogastropoda</taxon>
        <taxon>Patelloidea</taxon>
        <taxon>Patellidae</taxon>
        <taxon>Patella</taxon>
    </lineage>
</organism>
<dbReference type="GO" id="GO:0008120">
    <property type="term" value="F:ceramide glucosyltransferase activity"/>
    <property type="evidence" value="ECO:0007669"/>
    <property type="project" value="UniProtKB-EC"/>
</dbReference>
<keyword evidence="8" id="KW-0808">Transferase</keyword>
<keyword evidence="11" id="KW-0333">Golgi apparatus</keyword>
<evidence type="ECO:0000256" key="5">
    <source>
        <dbReference type="ARBA" id="ARBA00012699"/>
    </source>
</evidence>
<evidence type="ECO:0000256" key="15">
    <source>
        <dbReference type="ARBA" id="ARBA00048104"/>
    </source>
</evidence>
<dbReference type="InterPro" id="IPR025993">
    <property type="entry name" value="Ceramide_glucosylTrfase"/>
</dbReference>
<comment type="catalytic activity">
    <reaction evidence="15">
        <text>N-(9Z-octadecenoyl)-sphing-4-enine + UDP-alpha-D-xylose = beta-D-xylosyl-(1&lt;-&gt;1')-N-(9Z-octadecenoyl)-sphing-4-enine + UDP + H(+)</text>
        <dbReference type="Rhea" id="RHEA:70247"/>
        <dbReference type="ChEBI" id="CHEBI:15378"/>
        <dbReference type="ChEBI" id="CHEBI:57632"/>
        <dbReference type="ChEBI" id="CHEBI:58223"/>
        <dbReference type="ChEBI" id="CHEBI:77996"/>
        <dbReference type="ChEBI" id="CHEBI:189081"/>
    </reaction>
    <physiologicalReaction direction="left-to-right" evidence="15">
        <dbReference type="Rhea" id="RHEA:70248"/>
    </physiologicalReaction>
</comment>
<dbReference type="Gene3D" id="3.90.550.10">
    <property type="entry name" value="Spore Coat Polysaccharide Biosynthesis Protein SpsA, Chain A"/>
    <property type="match status" value="1"/>
</dbReference>
<keyword evidence="7" id="KW-0328">Glycosyltransferase</keyword>
<comment type="similarity">
    <text evidence="4">Belongs to the glycosyltransferase 2 family.</text>
</comment>
<comment type="pathway">
    <text evidence="2">Lipid metabolism; sphingolipid metabolism.</text>
</comment>
<comment type="subcellular location">
    <subcellularLocation>
        <location evidence="1">Golgi apparatus membrane</location>
        <topology evidence="1">Multi-pass membrane protein</topology>
    </subcellularLocation>
</comment>
<keyword evidence="13 16" id="KW-0472">Membrane</keyword>
<dbReference type="Proteomes" id="UP001347796">
    <property type="component" value="Unassembled WGS sequence"/>
</dbReference>
<comment type="caution">
    <text evidence="17">The sequence shown here is derived from an EMBL/GenBank/DDBJ whole genome shotgun (WGS) entry which is preliminary data.</text>
</comment>
<evidence type="ECO:0000256" key="4">
    <source>
        <dbReference type="ARBA" id="ARBA00006739"/>
    </source>
</evidence>
<evidence type="ECO:0000256" key="14">
    <source>
        <dbReference type="ARBA" id="ARBA00047869"/>
    </source>
</evidence>
<accession>A0AAN8KIT7</accession>
<comment type="pathway">
    <text evidence="3">Sphingolipid metabolism.</text>
</comment>
<sequence length="393" mass="44761">MSIALILVTILATALFGGWMFDWIIFLIALVYGKWHLYSKPDSPSPEDIQGVSIIKPLMGVDPNLKHNLETFFQLEYPNYELLFSVQDENDPAILVVKSLIDTYPKADVKLFIGLKHVGPNGKINNMVRAYEAAKHNLLLISDSGIKMTKDSLLDMVSCLKKDVGVVLQMPYVCHRKGFASVYEQVYFGTMQARNCLSANAIGINCSTGMSMLFRKDLIDEAGGLKEFGKYLAEDYFIAEAIRNQGYKSVLCTQPALQNSGTYNITDFHKRMLRWASLRASMIPTFILLEPLSECMIMGVVGSWAAQFLFDISPMAFFLMHVLCWFLLDYVMFCMVQNGPLPFSKFEYVVAWLLRELSSPYILFLRHTGSYIIWRNRKYKVHWGGYTEEIPVT</sequence>
<keyword evidence="9 16" id="KW-0812">Transmembrane</keyword>
<evidence type="ECO:0000256" key="12">
    <source>
        <dbReference type="ARBA" id="ARBA00023098"/>
    </source>
</evidence>
<dbReference type="GO" id="GO:0000139">
    <property type="term" value="C:Golgi membrane"/>
    <property type="evidence" value="ECO:0007669"/>
    <property type="project" value="UniProtKB-SubCell"/>
</dbReference>